<keyword evidence="7" id="KW-0807">Transducer</keyword>
<evidence type="ECO:0000256" key="2">
    <source>
        <dbReference type="ARBA" id="ARBA00022692"/>
    </source>
</evidence>
<keyword evidence="3 8" id="KW-1133">Transmembrane helix</keyword>
<dbReference type="Gene3D" id="1.20.1070.10">
    <property type="entry name" value="Rhodopsin 7-helix transmembrane proteins"/>
    <property type="match status" value="1"/>
</dbReference>
<keyword evidence="6" id="KW-0675">Receptor</keyword>
<name>A0A8S3UA57_MYTED</name>
<dbReference type="SUPFAM" id="SSF81321">
    <property type="entry name" value="Family A G protein-coupled receptor-like"/>
    <property type="match status" value="1"/>
</dbReference>
<dbReference type="PANTHER" id="PTHR24238:SF47">
    <property type="entry name" value="ECDYSTEROIDS_DOPAMINE RECEPTOR-RELATED"/>
    <property type="match status" value="1"/>
</dbReference>
<feature type="transmembrane region" description="Helical" evidence="8">
    <location>
        <begin position="189"/>
        <end position="211"/>
    </location>
</feature>
<reference evidence="10" key="1">
    <citation type="submission" date="2021-03" db="EMBL/GenBank/DDBJ databases">
        <authorList>
            <person name="Bekaert M."/>
        </authorList>
    </citation>
    <scope>NUCLEOTIDE SEQUENCE</scope>
</reference>
<feature type="transmembrane region" description="Helical" evidence="8">
    <location>
        <begin position="140"/>
        <end position="161"/>
    </location>
</feature>
<gene>
    <name evidence="10" type="ORF">MEDL_54992</name>
</gene>
<dbReference type="PANTHER" id="PTHR24238">
    <property type="entry name" value="G-PROTEIN COUPLED RECEPTOR"/>
    <property type="match status" value="1"/>
</dbReference>
<keyword evidence="11" id="KW-1185">Reference proteome</keyword>
<dbReference type="Proteomes" id="UP000683360">
    <property type="component" value="Unassembled WGS sequence"/>
</dbReference>
<evidence type="ECO:0000256" key="7">
    <source>
        <dbReference type="ARBA" id="ARBA00023224"/>
    </source>
</evidence>
<evidence type="ECO:0000259" key="9">
    <source>
        <dbReference type="PROSITE" id="PS50262"/>
    </source>
</evidence>
<comment type="subcellular location">
    <subcellularLocation>
        <location evidence="1">Membrane</location>
        <topology evidence="1">Multi-pass membrane protein</topology>
    </subcellularLocation>
</comment>
<evidence type="ECO:0000256" key="1">
    <source>
        <dbReference type="ARBA" id="ARBA00004141"/>
    </source>
</evidence>
<keyword evidence="2 8" id="KW-0812">Transmembrane</keyword>
<evidence type="ECO:0000313" key="11">
    <source>
        <dbReference type="Proteomes" id="UP000683360"/>
    </source>
</evidence>
<accession>A0A8S3UA57</accession>
<feature type="transmembrane region" description="Helical" evidence="8">
    <location>
        <begin position="98"/>
        <end position="119"/>
    </location>
</feature>
<keyword evidence="5 8" id="KW-0472">Membrane</keyword>
<protein>
    <recommendedName>
        <fullName evidence="9">G-protein coupled receptors family 1 profile domain-containing protein</fullName>
    </recommendedName>
</protein>
<proteinExistence type="predicted"/>
<dbReference type="InterPro" id="IPR000276">
    <property type="entry name" value="GPCR_Rhodpsn"/>
</dbReference>
<dbReference type="OrthoDB" id="6113151at2759"/>
<evidence type="ECO:0000256" key="4">
    <source>
        <dbReference type="ARBA" id="ARBA00023040"/>
    </source>
</evidence>
<sequence length="346" mass="39539">MEDNVTTYSNAVSVWNFKLSKTLIPNNIVLSFYIFWGIVGNTTVIIVYRFRMRTKSEDRYFIPILAVSDLAGATVCGSFGIALNMMQTEFDNTRLCKAWWFFAAFTQYMSVLLLLIIATQRYFKVCRPQGHQMKQFHKRLAVVLSFSVAFVSEALITALYGSVDFPNSDESIVGTRCSKLKEVNKMWTLLYGIIIIFMLLTSMTVMIFFYIRIGHKVYVHFKNKNNSHSSGKEQISSNIDTEMQTITSVVASGDGPGSKHKESNPEIEKYEPEGITSKTNSKVKHSTGSSDINKRLVHKFTIMFMMIKIVFLISYIPKVILIVIEGLNPYFWQNFSDNERPGILFI</sequence>
<evidence type="ECO:0000256" key="6">
    <source>
        <dbReference type="ARBA" id="ARBA00023170"/>
    </source>
</evidence>
<dbReference type="GO" id="GO:0004930">
    <property type="term" value="F:G protein-coupled receptor activity"/>
    <property type="evidence" value="ECO:0007669"/>
    <property type="project" value="UniProtKB-KW"/>
</dbReference>
<dbReference type="PROSITE" id="PS50262">
    <property type="entry name" value="G_PROTEIN_RECEP_F1_2"/>
    <property type="match status" value="1"/>
</dbReference>
<feature type="transmembrane region" description="Helical" evidence="8">
    <location>
        <begin position="60"/>
        <end position="86"/>
    </location>
</feature>
<evidence type="ECO:0000256" key="5">
    <source>
        <dbReference type="ARBA" id="ARBA00023136"/>
    </source>
</evidence>
<keyword evidence="4" id="KW-0297">G-protein coupled receptor</keyword>
<dbReference type="GO" id="GO:0016020">
    <property type="term" value="C:membrane"/>
    <property type="evidence" value="ECO:0007669"/>
    <property type="project" value="UniProtKB-SubCell"/>
</dbReference>
<feature type="domain" description="G-protein coupled receptors family 1 profile" evidence="9">
    <location>
        <begin position="40"/>
        <end position="346"/>
    </location>
</feature>
<dbReference type="EMBL" id="CAJPWZ010002684">
    <property type="protein sequence ID" value="CAG2242769.1"/>
    <property type="molecule type" value="Genomic_DNA"/>
</dbReference>
<feature type="transmembrane region" description="Helical" evidence="8">
    <location>
        <begin position="28"/>
        <end position="48"/>
    </location>
</feature>
<dbReference type="Pfam" id="PF00001">
    <property type="entry name" value="7tm_1"/>
    <property type="match status" value="1"/>
</dbReference>
<evidence type="ECO:0000313" key="10">
    <source>
        <dbReference type="EMBL" id="CAG2242769.1"/>
    </source>
</evidence>
<dbReference type="InterPro" id="IPR017452">
    <property type="entry name" value="GPCR_Rhodpsn_7TM"/>
</dbReference>
<evidence type="ECO:0000256" key="8">
    <source>
        <dbReference type="SAM" id="Phobius"/>
    </source>
</evidence>
<comment type="caution">
    <text evidence="10">The sequence shown here is derived from an EMBL/GenBank/DDBJ whole genome shotgun (WGS) entry which is preliminary data.</text>
</comment>
<organism evidence="10 11">
    <name type="scientific">Mytilus edulis</name>
    <name type="common">Blue mussel</name>
    <dbReference type="NCBI Taxonomy" id="6550"/>
    <lineage>
        <taxon>Eukaryota</taxon>
        <taxon>Metazoa</taxon>
        <taxon>Spiralia</taxon>
        <taxon>Lophotrochozoa</taxon>
        <taxon>Mollusca</taxon>
        <taxon>Bivalvia</taxon>
        <taxon>Autobranchia</taxon>
        <taxon>Pteriomorphia</taxon>
        <taxon>Mytilida</taxon>
        <taxon>Mytiloidea</taxon>
        <taxon>Mytilidae</taxon>
        <taxon>Mytilinae</taxon>
        <taxon>Mytilus</taxon>
    </lineage>
</organism>
<dbReference type="PRINTS" id="PR00237">
    <property type="entry name" value="GPCRRHODOPSN"/>
</dbReference>
<dbReference type="CDD" id="cd00637">
    <property type="entry name" value="7tm_classA_rhodopsin-like"/>
    <property type="match status" value="1"/>
</dbReference>
<feature type="transmembrane region" description="Helical" evidence="8">
    <location>
        <begin position="302"/>
        <end position="324"/>
    </location>
</feature>
<dbReference type="AlphaFoldDB" id="A0A8S3UA57"/>
<evidence type="ECO:0000256" key="3">
    <source>
        <dbReference type="ARBA" id="ARBA00022989"/>
    </source>
</evidence>